<evidence type="ECO:0000256" key="3">
    <source>
        <dbReference type="ARBA" id="ARBA00022723"/>
    </source>
</evidence>
<evidence type="ECO:0000256" key="7">
    <source>
        <dbReference type="SAM" id="MobiDB-lite"/>
    </source>
</evidence>
<reference evidence="8" key="1">
    <citation type="submission" date="2023-06" db="EMBL/GenBank/DDBJ databases">
        <title>Genomic analysis of the entomopathogenic nematode Steinernema hermaphroditum.</title>
        <authorList>
            <person name="Schwarz E.M."/>
            <person name="Heppert J.K."/>
            <person name="Baniya A."/>
            <person name="Schwartz H.T."/>
            <person name="Tan C.-H."/>
            <person name="Antoshechkin I."/>
            <person name="Sternberg P.W."/>
            <person name="Goodrich-Blair H."/>
            <person name="Dillman A.R."/>
        </authorList>
    </citation>
    <scope>NUCLEOTIDE SEQUENCE</scope>
    <source>
        <strain evidence="8">PS9179</strain>
        <tissue evidence="8">Whole animal</tissue>
    </source>
</reference>
<name>A0AA39LXX2_9BILA</name>
<dbReference type="GO" id="GO:0003676">
    <property type="term" value="F:nucleic acid binding"/>
    <property type="evidence" value="ECO:0007669"/>
    <property type="project" value="InterPro"/>
</dbReference>
<dbReference type="EMBL" id="JAUCMV010000003">
    <property type="protein sequence ID" value="KAK0414286.1"/>
    <property type="molecule type" value="Genomic_DNA"/>
</dbReference>
<keyword evidence="5" id="KW-0269">Exonuclease</keyword>
<gene>
    <name evidence="8" type="ORF">QR680_007249</name>
</gene>
<dbReference type="Gene3D" id="3.30.420.10">
    <property type="entry name" value="Ribonuclease H-like superfamily/Ribonuclease H"/>
    <property type="match status" value="1"/>
</dbReference>
<organism evidence="8 9">
    <name type="scientific">Steinernema hermaphroditum</name>
    <dbReference type="NCBI Taxonomy" id="289476"/>
    <lineage>
        <taxon>Eukaryota</taxon>
        <taxon>Metazoa</taxon>
        <taxon>Ecdysozoa</taxon>
        <taxon>Nematoda</taxon>
        <taxon>Chromadorea</taxon>
        <taxon>Rhabditida</taxon>
        <taxon>Tylenchina</taxon>
        <taxon>Panagrolaimomorpha</taxon>
        <taxon>Strongyloidoidea</taxon>
        <taxon>Steinernematidae</taxon>
        <taxon>Steinernema</taxon>
    </lineage>
</organism>
<comment type="caution">
    <text evidence="8">The sequence shown here is derived from an EMBL/GenBank/DDBJ whole genome shotgun (WGS) entry which is preliminary data.</text>
</comment>
<dbReference type="GO" id="GO:0046872">
    <property type="term" value="F:metal ion binding"/>
    <property type="evidence" value="ECO:0007669"/>
    <property type="project" value="UniProtKB-KW"/>
</dbReference>
<keyword evidence="4" id="KW-0378">Hydrolase</keyword>
<keyword evidence="2" id="KW-0540">Nuclease</keyword>
<dbReference type="GO" id="GO:0005737">
    <property type="term" value="C:cytoplasm"/>
    <property type="evidence" value="ECO:0007669"/>
    <property type="project" value="TreeGrafter"/>
</dbReference>
<proteinExistence type="predicted"/>
<evidence type="ECO:0000256" key="1">
    <source>
        <dbReference type="ARBA" id="ARBA00001946"/>
    </source>
</evidence>
<dbReference type="GO" id="GO:0006308">
    <property type="term" value="P:DNA catabolic process"/>
    <property type="evidence" value="ECO:0007669"/>
    <property type="project" value="TreeGrafter"/>
</dbReference>
<dbReference type="Proteomes" id="UP001175271">
    <property type="component" value="Unassembled WGS sequence"/>
</dbReference>
<dbReference type="InterPro" id="IPR036397">
    <property type="entry name" value="RNaseH_sf"/>
</dbReference>
<evidence type="ECO:0000313" key="8">
    <source>
        <dbReference type="EMBL" id="KAK0414286.1"/>
    </source>
</evidence>
<dbReference type="InterPro" id="IPR012337">
    <property type="entry name" value="RNaseH-like_sf"/>
</dbReference>
<evidence type="ECO:0000256" key="4">
    <source>
        <dbReference type="ARBA" id="ARBA00022801"/>
    </source>
</evidence>
<dbReference type="AlphaFoldDB" id="A0AA39LXX2"/>
<evidence type="ECO:0000256" key="5">
    <source>
        <dbReference type="ARBA" id="ARBA00022839"/>
    </source>
</evidence>
<evidence type="ECO:0000256" key="6">
    <source>
        <dbReference type="ARBA" id="ARBA00022842"/>
    </source>
</evidence>
<evidence type="ECO:0000313" key="9">
    <source>
        <dbReference type="Proteomes" id="UP001175271"/>
    </source>
</evidence>
<sequence>MLKTHLKPKQTMSCDDDMFRQMETFVFMDFETTGLIANDLMDPFKSHPTPGDKNRDTERALRELIVTTPIKNLPYITEMSFVTAPRSLVLNAIEEMKQRSEDDSNGSMAVRLACNVHTRQVKPPLNEQQWKEYENKRKTVEAIKLSRGDLEDKNTFAEEWPGVLHMLQTCKKPVCIVAHNGVRFDFRVLYAELDRNDLFTDGMKIADQVYFLDSYFAFIDLEKEYHNHCKSAVQLMDFSIISQNLLTIKEEEATGPTEPQATATIVRDRTPPPKEMAPAPSVHRLTQSEPRAGAKRRLFQDQLPPDSPLNFMRSSQWSPARKRRLTSARELFVRKQDGDWRFDEGASTQYFRKKGAFRLDEMYEQLMNNKHDSHFAQDDCYALLQISICFGRDFIDYADAHSMILPY</sequence>
<dbReference type="SUPFAM" id="SSF53098">
    <property type="entry name" value="Ribonuclease H-like"/>
    <property type="match status" value="1"/>
</dbReference>
<dbReference type="PANTHER" id="PTHR13058">
    <property type="entry name" value="THREE PRIME REPAIR EXONUCLEASE 1, 2"/>
    <property type="match status" value="1"/>
</dbReference>
<feature type="region of interest" description="Disordered" evidence="7">
    <location>
        <begin position="253"/>
        <end position="291"/>
    </location>
</feature>
<keyword evidence="6" id="KW-0460">Magnesium</keyword>
<keyword evidence="3" id="KW-0479">Metal-binding</keyword>
<evidence type="ECO:0000256" key="2">
    <source>
        <dbReference type="ARBA" id="ARBA00022722"/>
    </source>
</evidence>
<dbReference type="GO" id="GO:0008296">
    <property type="term" value="F:3'-5'-DNA exonuclease activity"/>
    <property type="evidence" value="ECO:0007669"/>
    <property type="project" value="TreeGrafter"/>
</dbReference>
<dbReference type="InterPro" id="IPR040393">
    <property type="entry name" value="TREX1/2"/>
</dbReference>
<dbReference type="PANTHER" id="PTHR13058:SF19">
    <property type="entry name" value="LD40940P"/>
    <property type="match status" value="1"/>
</dbReference>
<protein>
    <recommendedName>
        <fullName evidence="10">Exonuclease domain-containing protein</fullName>
    </recommendedName>
</protein>
<evidence type="ECO:0008006" key="10">
    <source>
        <dbReference type="Google" id="ProtNLM"/>
    </source>
</evidence>
<keyword evidence="9" id="KW-1185">Reference proteome</keyword>
<comment type="cofactor">
    <cofactor evidence="1">
        <name>Mg(2+)</name>
        <dbReference type="ChEBI" id="CHEBI:18420"/>
    </cofactor>
</comment>
<accession>A0AA39LXX2</accession>